<dbReference type="Proteomes" id="UP000594042">
    <property type="component" value="Chromosome"/>
</dbReference>
<feature type="transmembrane region" description="Helical" evidence="2">
    <location>
        <begin position="129"/>
        <end position="148"/>
    </location>
</feature>
<dbReference type="KEGG" id="copr:Cop2CBH44_07810"/>
<dbReference type="RefSeq" id="WP_021930479.1">
    <property type="nucleotide sequence ID" value="NZ_AP023322.1"/>
</dbReference>
<keyword evidence="3" id="KW-0732">Signal</keyword>
<protein>
    <recommendedName>
        <fullName evidence="4">SH3b domain-containing protein</fullName>
    </recommendedName>
</protein>
<evidence type="ECO:0000256" key="1">
    <source>
        <dbReference type="PROSITE-ProRule" id="PRU00339"/>
    </source>
</evidence>
<evidence type="ECO:0000256" key="2">
    <source>
        <dbReference type="SAM" id="Phobius"/>
    </source>
</evidence>
<dbReference type="InterPro" id="IPR003646">
    <property type="entry name" value="SH3-like_bac-type"/>
</dbReference>
<accession>A0A7G1HW73</accession>
<feature type="chain" id="PRO_5028993768" description="SH3b domain-containing protein" evidence="3">
    <location>
        <begin position="21"/>
        <end position="249"/>
    </location>
</feature>
<keyword evidence="2" id="KW-0812">Transmembrane</keyword>
<feature type="repeat" description="TPR" evidence="1">
    <location>
        <begin position="54"/>
        <end position="87"/>
    </location>
</feature>
<evidence type="ECO:0000313" key="5">
    <source>
        <dbReference type="EMBL" id="BCI62428.1"/>
    </source>
</evidence>
<dbReference type="AlphaFoldDB" id="A0A7G1HW73"/>
<dbReference type="Pfam" id="PF00515">
    <property type="entry name" value="TPR_1"/>
    <property type="match status" value="1"/>
</dbReference>
<dbReference type="EMBL" id="AP023322">
    <property type="protein sequence ID" value="BCI62428.1"/>
    <property type="molecule type" value="Genomic_DNA"/>
</dbReference>
<evidence type="ECO:0000313" key="6">
    <source>
        <dbReference type="Proteomes" id="UP000594042"/>
    </source>
</evidence>
<dbReference type="InterPro" id="IPR019734">
    <property type="entry name" value="TPR_rpt"/>
</dbReference>
<gene>
    <name evidence="5" type="ORF">Cop2CBH44_07810</name>
</gene>
<feature type="domain" description="SH3b" evidence="4">
    <location>
        <begin position="199"/>
        <end position="246"/>
    </location>
</feature>
<dbReference type="SUPFAM" id="SSF48452">
    <property type="entry name" value="TPR-like"/>
    <property type="match status" value="1"/>
</dbReference>
<dbReference type="Gene3D" id="1.25.40.10">
    <property type="entry name" value="Tetratricopeptide repeat domain"/>
    <property type="match status" value="1"/>
</dbReference>
<reference evidence="6" key="1">
    <citation type="submission" date="2020-07" db="EMBL/GenBank/DDBJ databases">
        <title>Complete genome sequencing of Coprobacter sp. strain 2CBH44.</title>
        <authorList>
            <person name="Sakamoto M."/>
            <person name="Murakami T."/>
            <person name="Mori H."/>
        </authorList>
    </citation>
    <scope>NUCLEOTIDE SEQUENCE [LARGE SCALE GENOMIC DNA]</scope>
    <source>
        <strain evidence="6">2CBH44</strain>
    </source>
</reference>
<keyword evidence="1" id="KW-0802">TPR repeat</keyword>
<keyword evidence="2" id="KW-1133">Transmembrane helix</keyword>
<sequence length="249" mass="28680">MRRIYSILIFCMFCFTQLWSQDLWQQANEAYSKENYSKAITLYEQLQKEKGNSTDLYYNLGNAYYKNKQYPKAILNYERALLLSPGNTDVKFNLDMAKARITDKIEPVGTFFLVMWINTVRDTLSSNSWAILGIICFILFIIGAYLYFFTRQIWLKKMGFFVGFILLIVSIIANCFASAQKEKMEIRNEAIVFAPSITIKSAPAESGTDLFVLHEGTKVRVLSKVGEWSEILIEDGNRGWLPSSDIEII</sequence>
<feature type="signal peptide" evidence="3">
    <location>
        <begin position="1"/>
        <end position="20"/>
    </location>
</feature>
<dbReference type="PROSITE" id="PS50293">
    <property type="entry name" value="TPR_REGION"/>
    <property type="match status" value="1"/>
</dbReference>
<dbReference type="Gene3D" id="2.30.30.40">
    <property type="entry name" value="SH3 Domains"/>
    <property type="match status" value="1"/>
</dbReference>
<proteinExistence type="predicted"/>
<keyword evidence="6" id="KW-1185">Reference proteome</keyword>
<dbReference type="SMART" id="SM00028">
    <property type="entry name" value="TPR"/>
    <property type="match status" value="2"/>
</dbReference>
<keyword evidence="2" id="KW-0472">Membrane</keyword>
<evidence type="ECO:0000256" key="3">
    <source>
        <dbReference type="SAM" id="SignalP"/>
    </source>
</evidence>
<dbReference type="InterPro" id="IPR011990">
    <property type="entry name" value="TPR-like_helical_dom_sf"/>
</dbReference>
<dbReference type="Pfam" id="PF08239">
    <property type="entry name" value="SH3_3"/>
    <property type="match status" value="1"/>
</dbReference>
<dbReference type="PROSITE" id="PS50005">
    <property type="entry name" value="TPR"/>
    <property type="match status" value="1"/>
</dbReference>
<evidence type="ECO:0000259" key="4">
    <source>
        <dbReference type="Pfam" id="PF08239"/>
    </source>
</evidence>
<feature type="transmembrane region" description="Helical" evidence="2">
    <location>
        <begin position="160"/>
        <end position="179"/>
    </location>
</feature>
<name>A0A7G1HW73_9BACT</name>
<organism evidence="5 6">
    <name type="scientific">Coprobacter secundus subsp. similis</name>
    <dbReference type="NCBI Taxonomy" id="2751153"/>
    <lineage>
        <taxon>Bacteria</taxon>
        <taxon>Pseudomonadati</taxon>
        <taxon>Bacteroidota</taxon>
        <taxon>Bacteroidia</taxon>
        <taxon>Bacteroidales</taxon>
        <taxon>Barnesiellaceae</taxon>
        <taxon>Coprobacter</taxon>
    </lineage>
</organism>